<keyword evidence="2" id="KW-0812">Transmembrane</keyword>
<dbReference type="InterPro" id="IPR029787">
    <property type="entry name" value="Nucleotide_cyclase"/>
</dbReference>
<accession>A0A8J4C2Y8</accession>
<dbReference type="GO" id="GO:0009190">
    <property type="term" value="P:cyclic nucleotide biosynthetic process"/>
    <property type="evidence" value="ECO:0007669"/>
    <property type="project" value="InterPro"/>
</dbReference>
<dbReference type="InterPro" id="IPR001054">
    <property type="entry name" value="A/G_cyclase"/>
</dbReference>
<reference evidence="3" key="1">
    <citation type="journal article" date="2021" name="Proc. Natl. Acad. Sci. U.S.A.">
        <title>Three genomes in the algal genus Volvox reveal the fate of a haploid sex-determining region after a transition to homothallism.</title>
        <authorList>
            <person name="Yamamoto K."/>
            <person name="Hamaji T."/>
            <person name="Kawai-Toyooka H."/>
            <person name="Matsuzaki R."/>
            <person name="Takahashi F."/>
            <person name="Nishimura Y."/>
            <person name="Kawachi M."/>
            <person name="Noguchi H."/>
            <person name="Minakuchi Y."/>
            <person name="Umen J.G."/>
            <person name="Toyoda A."/>
            <person name="Nozaki H."/>
        </authorList>
    </citation>
    <scope>NUCLEOTIDE SEQUENCE</scope>
    <source>
        <strain evidence="3">NIES-3785</strain>
    </source>
</reference>
<dbReference type="SUPFAM" id="SSF53850">
    <property type="entry name" value="Periplasmic binding protein-like II"/>
    <property type="match status" value="1"/>
</dbReference>
<protein>
    <submittedName>
        <fullName evidence="3">Uncharacterized protein</fullName>
    </submittedName>
</protein>
<dbReference type="OrthoDB" id="541069at2759"/>
<feature type="region of interest" description="Disordered" evidence="1">
    <location>
        <begin position="1623"/>
        <end position="1646"/>
    </location>
</feature>
<name>A0A8J4C2Y8_9CHLO</name>
<evidence type="ECO:0000313" key="3">
    <source>
        <dbReference type="EMBL" id="GIM00410.1"/>
    </source>
</evidence>
<dbReference type="PANTHER" id="PTHR43081:SF1">
    <property type="entry name" value="ADENYLATE CYCLASE, TERMINAL-DIFFERENTIATION SPECIFIC"/>
    <property type="match status" value="1"/>
</dbReference>
<sequence>MSNVARRPSRDFTLQGFCFSYFDLRVLVSISLLELLLFAPTESGAETSLFASPLTATTTSLSPCVNSLISILSNWSGNGIEENRCLIYPKDLQAAVDMLAGDPRCSAVNTEPSVLETWLQYPAWFNGILLDAASNVSTSSSIYVEKLPQPCSLPDEVSMHKYYTQLENQSEANVTFTTVDASGVGMDDTLQDNSGYDHLTENSCTDRVHPLGPLHPRTFLLMWYRADTLKALGFTSPPDHWEELLELLAAHKNESNMRSSLSTAEVRPKYGLCITDNPHCGRAGDVLAAVAASVVQSRGTSQGYIFDLNVEPPAAEPLVNGSGWRYAAGLVRQMLSYNAPDYDAALHAETLSPERAESLDCHAVSPYFKAGSCMLTLEWDAALPHMAADGPLKQPGVLGVAPLPGSRRIVPLNAVDIDVCDRSTCRVSIDHEMLYNPSGIYTNGAALPDAPIKSDVDREIAALPSPSAEFVELESAAVAAADGAANRALQRRPSLLVNRAPYSAFYGFQSRIQFAGMVVKGEVSNIPPAKGLKKLLDFRELRQHITDAVRADMGVFATTESDAQNCTAYAGFGWWVALWRTKPLMIGGTNDPDQLQPLPSAFNISSLTAFGLDPYTARSYLRTLWTVLHHPNAAPDVQSPSLLNWYRWGLGFAAATLVPNATSAALTTVATALTTTDAPITDGNGEEQAREPAATAANNLLQEVFTRSVVLTGNSAARTAYMASIASDGVVKNARQPEGDTPSRHRKSGLSHGALAGVIIGPQAGLLAVAAAVAALLWRRRSRERRHRDLLGRVRAPRAGPDTTLLITDVQNSTVLWEALPVTTMDCALRVHNACIRQALAKYDGYESATEGDSFIVAFASPASATAFAVSCQLALLEADWPQELLQHPDGSVVVVDPRDSAAAWLAAPPPPQPPPPPPLSGLAPRSAAIISATGASPGTSQLPTLQTPDMRMQEPAMGGGSFPPQAPSAAGTLPSGRAIAGLLRWPAALTAHSRRCRSSSQVQLQPGGSPPNRRPSWSNIQHFLATAAFNPGGARVTPPASASGAAAAAAANATANAATTATATANATANATATATAAAGSGCTISLDLFPQTISTKSSPLTSPFMSPPPPLVTLPRQLPLLTQSVSTRAIYTAAAATTGAPPARAFTSCTSTGMAGSETRSQTLNDSFLMGSPAAAILTARSSANCGGGGGGASSISFRGGKLLAPPCLPEDNNDPTTPKLPPDGAAAAAAAAEAVTITAGGPVSKGRTRLEALQHDFGDELLASSGLGSLNIAHSANLDSSTSDGGGSCTWQELLAASFPITPVISSAMSPGAAAAAAVDAMGTASATASAEAAGIRLTRDRDQACVRLADGRIVAFRGLRVRMGLHSGLDNPNQVFFNRVSSSYHYSGEFAEMTRLVSDSAPGGLVVMSGPAFARLRHCVEQGGWGGGGGGSNSAKRGGGSSRGSVAMKEIKVIYAGHHLLKAGGGGGGGAGGGIGHGIVSACGCRIGAGVGTGIVSTCGFGDGSSSINDGLCTYACRASDRMPSYMSRPFTLSPLGRKASGRTPSPGMFGMYDLPSTTTLYGSCICGDSAAAAAGVHAQSGMSGRGGGGGGGSAAAATSIGGPSTLLATHSLPIEAEESRLDEPDDGPAAPSDFNRRVVPTPTSMDTPLAAPAAVFPLTPAMPSLQATSAMTHISVLRQDTPTPRSHTSDVETPTAQRNSLARWLIPQQMQLAPPPPLQAHDAPTEARLTRESRTSVWSRKLKRFVLAGHRYMRTIPDATWHGSSPTLPQPLYLAVPSGLLCRLALLPPLRSRWVSQLSSLDAPTGFITVAFLKVVGAATLLAELPGGVAAEALEQCQRLVVGLLGAAGGYLVEGCGDGLVLAAFGSPTTAVEWALDCVEGLKRLDWDPVLLSHELCAEHVEPILTVVKPSQGSVLVGTAAAAAAASSTAANADAAPAAGALSGEAPAAGRPTTNNGISGGALDRSHYSTQPSKSCWADVARRGMGVSGATQLNRGLRIKVGLAIGVASHNLNATSGRLSYRGKLMNRAARLAGIASAGQVLSSLSVWEACEAADPIDFPGRVCGTFLGPVQLKGIREPLHVVQCSRETNGEMMMTSPA</sequence>
<evidence type="ECO:0000313" key="4">
    <source>
        <dbReference type="Proteomes" id="UP000722791"/>
    </source>
</evidence>
<dbReference type="GO" id="GO:0035556">
    <property type="term" value="P:intracellular signal transduction"/>
    <property type="evidence" value="ECO:0007669"/>
    <property type="project" value="InterPro"/>
</dbReference>
<gene>
    <name evidence="3" type="ORF">Vretimale_5189</name>
</gene>
<keyword evidence="2" id="KW-0472">Membrane</keyword>
<dbReference type="InterPro" id="IPR050697">
    <property type="entry name" value="Adenylyl/Guanylyl_Cyclase_3/4"/>
</dbReference>
<dbReference type="Gene3D" id="3.30.70.1230">
    <property type="entry name" value="Nucleotide cyclase"/>
    <property type="match status" value="3"/>
</dbReference>
<evidence type="ECO:0000256" key="2">
    <source>
        <dbReference type="SAM" id="Phobius"/>
    </source>
</evidence>
<dbReference type="EMBL" id="BNCQ01000007">
    <property type="protein sequence ID" value="GIM00410.1"/>
    <property type="molecule type" value="Genomic_DNA"/>
</dbReference>
<feature type="transmembrane region" description="Helical" evidence="2">
    <location>
        <begin position="754"/>
        <end position="778"/>
    </location>
</feature>
<organism evidence="3 4">
    <name type="scientific">Volvox reticuliferus</name>
    <dbReference type="NCBI Taxonomy" id="1737510"/>
    <lineage>
        <taxon>Eukaryota</taxon>
        <taxon>Viridiplantae</taxon>
        <taxon>Chlorophyta</taxon>
        <taxon>core chlorophytes</taxon>
        <taxon>Chlorophyceae</taxon>
        <taxon>CS clade</taxon>
        <taxon>Chlamydomonadales</taxon>
        <taxon>Volvocaceae</taxon>
        <taxon>Volvox</taxon>
    </lineage>
</organism>
<feature type="region of interest" description="Disordered" evidence="1">
    <location>
        <begin position="906"/>
        <end position="925"/>
    </location>
</feature>
<dbReference type="SUPFAM" id="SSF55073">
    <property type="entry name" value="Nucleotide cyclase"/>
    <property type="match status" value="2"/>
</dbReference>
<feature type="region of interest" description="Disordered" evidence="1">
    <location>
        <begin position="995"/>
        <end position="1018"/>
    </location>
</feature>
<dbReference type="Proteomes" id="UP000722791">
    <property type="component" value="Unassembled WGS sequence"/>
</dbReference>
<feature type="region of interest" description="Disordered" evidence="1">
    <location>
        <begin position="1947"/>
        <end position="1975"/>
    </location>
</feature>
<evidence type="ECO:0000256" key="1">
    <source>
        <dbReference type="SAM" id="MobiDB-lite"/>
    </source>
</evidence>
<comment type="caution">
    <text evidence="3">The sequence shown here is derived from an EMBL/GenBank/DDBJ whole genome shotgun (WGS) entry which is preliminary data.</text>
</comment>
<keyword evidence="2" id="KW-1133">Transmembrane helix</keyword>
<proteinExistence type="predicted"/>
<feature type="compositionally biased region" description="Pro residues" evidence="1">
    <location>
        <begin position="908"/>
        <end position="920"/>
    </location>
</feature>
<dbReference type="PANTHER" id="PTHR43081">
    <property type="entry name" value="ADENYLATE CYCLASE, TERMINAL-DIFFERENTIATION SPECIFIC-RELATED"/>
    <property type="match status" value="1"/>
</dbReference>
<dbReference type="PROSITE" id="PS50125">
    <property type="entry name" value="GUANYLATE_CYCLASE_2"/>
    <property type="match status" value="1"/>
</dbReference>
<dbReference type="Gene3D" id="3.40.190.10">
    <property type="entry name" value="Periplasmic binding protein-like II"/>
    <property type="match status" value="1"/>
</dbReference>